<sequence>MVTEALVLVSALGPLGRSLLAELAAGLAPRTDAGTVLAALREFERRTRSFVVVDSPGRLHRPAPSLWQHMWGLLPGTCFVGELGSRVTAVGRGGLPQAMRDGLADPASSVHYTDTGDVSSHRRSAVEQIVASAAPRRHVMHPAGGEAAAAWWGPARSVEVCVCPADVGEIIAAVHSGSVVCSWCGLTAGGGSCAVCGSAISRHSAAGPVRIEPTSTAARSSSSIPHMTSEGLPA</sequence>
<dbReference type="EMBL" id="FXZM01000005">
    <property type="protein sequence ID" value="SMY11841.1"/>
    <property type="molecule type" value="Genomic_DNA"/>
</dbReference>
<feature type="compositionally biased region" description="Polar residues" evidence="1">
    <location>
        <begin position="213"/>
        <end position="226"/>
    </location>
</feature>
<dbReference type="RefSeq" id="WP_101588781.1">
    <property type="nucleotide sequence ID" value="NZ_FXZM01000005.1"/>
</dbReference>
<evidence type="ECO:0000256" key="1">
    <source>
        <dbReference type="SAM" id="MobiDB-lite"/>
    </source>
</evidence>
<name>A0A2H1L4L5_9MICO</name>
<evidence type="ECO:0000313" key="2">
    <source>
        <dbReference type="EMBL" id="SMY11841.1"/>
    </source>
</evidence>
<dbReference type="AlphaFoldDB" id="A0A2H1L4L5"/>
<keyword evidence="3" id="KW-1185">Reference proteome</keyword>
<organism evidence="2 3">
    <name type="scientific">Brevibacterium jeotgali</name>
    <dbReference type="NCBI Taxonomy" id="1262550"/>
    <lineage>
        <taxon>Bacteria</taxon>
        <taxon>Bacillati</taxon>
        <taxon>Actinomycetota</taxon>
        <taxon>Actinomycetes</taxon>
        <taxon>Micrococcales</taxon>
        <taxon>Brevibacteriaceae</taxon>
        <taxon>Brevibacterium</taxon>
    </lineage>
</organism>
<gene>
    <name evidence="2" type="ORF">BJEO58_01432</name>
</gene>
<proteinExistence type="predicted"/>
<dbReference type="Proteomes" id="UP000234462">
    <property type="component" value="Unassembled WGS sequence"/>
</dbReference>
<reference evidence="3" key="1">
    <citation type="submission" date="2017-03" db="EMBL/GenBank/DDBJ databases">
        <authorList>
            <person name="Monnet C."/>
        </authorList>
    </citation>
    <scope>NUCLEOTIDE SEQUENCE [LARGE SCALE GENOMIC DNA]</scope>
    <source>
        <strain evidence="3">SJ5-8</strain>
    </source>
</reference>
<protein>
    <submittedName>
        <fullName evidence="2">Uncharacterized protein</fullName>
    </submittedName>
</protein>
<feature type="region of interest" description="Disordered" evidence="1">
    <location>
        <begin position="212"/>
        <end position="234"/>
    </location>
</feature>
<dbReference type="OrthoDB" id="3748013at2"/>
<evidence type="ECO:0000313" key="3">
    <source>
        <dbReference type="Proteomes" id="UP000234462"/>
    </source>
</evidence>
<accession>A0A2H1L4L5</accession>